<protein>
    <submittedName>
        <fullName evidence="1">Uncharacterized protein</fullName>
    </submittedName>
</protein>
<gene>
    <name evidence="1" type="ORF">AX777_03380</name>
</gene>
<accession>A0A177JXY2</accession>
<name>A0A177JXY2_SPHYA</name>
<dbReference type="AlphaFoldDB" id="A0A177JXY2"/>
<evidence type="ECO:0000313" key="1">
    <source>
        <dbReference type="EMBL" id="OAH45696.1"/>
    </source>
</evidence>
<dbReference type="Proteomes" id="UP000077262">
    <property type="component" value="Unassembled WGS sequence"/>
</dbReference>
<organism evidence="1 2">
    <name type="scientific">Sphingobium yanoikuyae</name>
    <name type="common">Sphingomonas yanoikuyae</name>
    <dbReference type="NCBI Taxonomy" id="13690"/>
    <lineage>
        <taxon>Bacteria</taxon>
        <taxon>Pseudomonadati</taxon>
        <taxon>Pseudomonadota</taxon>
        <taxon>Alphaproteobacteria</taxon>
        <taxon>Sphingomonadales</taxon>
        <taxon>Sphingomonadaceae</taxon>
        <taxon>Sphingobium</taxon>
    </lineage>
</organism>
<dbReference type="EMBL" id="LSTR01000022">
    <property type="protein sequence ID" value="OAH45696.1"/>
    <property type="molecule type" value="Genomic_DNA"/>
</dbReference>
<evidence type="ECO:0000313" key="2">
    <source>
        <dbReference type="Proteomes" id="UP000077262"/>
    </source>
</evidence>
<sequence>MPNGVYVFALLRGKETHSAQTIAGAPFAATGARGIAGESYDDRLRRVMGAAGVHELPLSSYPQFVYFKTISDPASVQEVLPDDFANVFGDGISLKGVTTEIVDDPVEFKIPQVLPWIENYKHVSLDGEQYTRPATLAGSLNYLDFYRPVPYSA</sequence>
<comment type="caution">
    <text evidence="1">The sequence shown here is derived from an EMBL/GenBank/DDBJ whole genome shotgun (WGS) entry which is preliminary data.</text>
</comment>
<reference evidence="1 2" key="1">
    <citation type="submission" date="2016-02" db="EMBL/GenBank/DDBJ databases">
        <authorList>
            <person name="Wen L."/>
            <person name="He K."/>
            <person name="Yang H."/>
        </authorList>
    </citation>
    <scope>NUCLEOTIDE SEQUENCE [LARGE SCALE GENOMIC DNA]</scope>
    <source>
        <strain evidence="1 2">CD09_2</strain>
    </source>
</reference>
<proteinExistence type="predicted"/>